<evidence type="ECO:0000313" key="7">
    <source>
        <dbReference type="Proteomes" id="UP001629392"/>
    </source>
</evidence>
<protein>
    <submittedName>
        <fullName evidence="6">Sugar ABC transporter substrate-binding protein</fullName>
    </submittedName>
</protein>
<feature type="signal peptide" evidence="4">
    <location>
        <begin position="1"/>
        <end position="22"/>
    </location>
</feature>
<dbReference type="InterPro" id="IPR025997">
    <property type="entry name" value="SBP_2_dom"/>
</dbReference>
<evidence type="ECO:0000313" key="6">
    <source>
        <dbReference type="EMBL" id="MFM0721309.1"/>
    </source>
</evidence>
<evidence type="ECO:0000256" key="3">
    <source>
        <dbReference type="ARBA" id="ARBA00022729"/>
    </source>
</evidence>
<reference evidence="6 7" key="1">
    <citation type="journal article" date="2024" name="Chem. Sci.">
        <title>Discovery of megapolipeptins by genome mining of a Burkholderiales bacteria collection.</title>
        <authorList>
            <person name="Paulo B.S."/>
            <person name="Recchia M.J.J."/>
            <person name="Lee S."/>
            <person name="Fergusson C.H."/>
            <person name="Romanowski S.B."/>
            <person name="Hernandez A."/>
            <person name="Krull N."/>
            <person name="Liu D.Y."/>
            <person name="Cavanagh H."/>
            <person name="Bos A."/>
            <person name="Gray C.A."/>
            <person name="Murphy B.T."/>
            <person name="Linington R.G."/>
            <person name="Eustaquio A.S."/>
        </authorList>
    </citation>
    <scope>NUCLEOTIDE SEQUENCE [LARGE SCALE GENOMIC DNA]</scope>
    <source>
        <strain evidence="6 7">RL17-350-BIC-E</strain>
    </source>
</reference>
<organism evidence="6 7">
    <name type="scientific">Paraburkholderia strydomiana</name>
    <dbReference type="NCBI Taxonomy" id="1245417"/>
    <lineage>
        <taxon>Bacteria</taxon>
        <taxon>Pseudomonadati</taxon>
        <taxon>Pseudomonadota</taxon>
        <taxon>Betaproteobacteria</taxon>
        <taxon>Burkholderiales</taxon>
        <taxon>Burkholderiaceae</taxon>
        <taxon>Paraburkholderia</taxon>
    </lineage>
</organism>
<dbReference type="Proteomes" id="UP001629392">
    <property type="component" value="Unassembled WGS sequence"/>
</dbReference>
<evidence type="ECO:0000256" key="4">
    <source>
        <dbReference type="SAM" id="SignalP"/>
    </source>
</evidence>
<keyword evidence="3 4" id="KW-0732">Signal</keyword>
<comment type="similarity">
    <text evidence="2">Belongs to the bacterial solute-binding protein 2 family.</text>
</comment>
<dbReference type="EMBL" id="JAQQCL010000042">
    <property type="protein sequence ID" value="MFM0721309.1"/>
    <property type="molecule type" value="Genomic_DNA"/>
</dbReference>
<dbReference type="SUPFAM" id="SSF53822">
    <property type="entry name" value="Periplasmic binding protein-like I"/>
    <property type="match status" value="1"/>
</dbReference>
<keyword evidence="7" id="KW-1185">Reference proteome</keyword>
<dbReference type="Pfam" id="PF13407">
    <property type="entry name" value="Peripla_BP_4"/>
    <property type="match status" value="1"/>
</dbReference>
<evidence type="ECO:0000256" key="1">
    <source>
        <dbReference type="ARBA" id="ARBA00004196"/>
    </source>
</evidence>
<name>A0ABW9EQB6_9BURK</name>
<comment type="caution">
    <text evidence="6">The sequence shown here is derived from an EMBL/GenBank/DDBJ whole genome shotgun (WGS) entry which is preliminary data.</text>
</comment>
<dbReference type="InterPro" id="IPR028082">
    <property type="entry name" value="Peripla_BP_I"/>
</dbReference>
<gene>
    <name evidence="6" type="ORF">PQQ73_33940</name>
</gene>
<evidence type="ECO:0000256" key="2">
    <source>
        <dbReference type="ARBA" id="ARBA00007639"/>
    </source>
</evidence>
<feature type="domain" description="Periplasmic binding protein" evidence="5">
    <location>
        <begin position="27"/>
        <end position="277"/>
    </location>
</feature>
<dbReference type="CDD" id="cd01536">
    <property type="entry name" value="PBP1_ABC_sugar_binding-like"/>
    <property type="match status" value="1"/>
</dbReference>
<dbReference type="Gene3D" id="3.40.50.2300">
    <property type="match status" value="2"/>
</dbReference>
<proteinExistence type="inferred from homology"/>
<feature type="chain" id="PRO_5047543387" evidence="4">
    <location>
        <begin position="23"/>
        <end position="319"/>
    </location>
</feature>
<dbReference type="PANTHER" id="PTHR46847:SF1">
    <property type="entry name" value="D-ALLOSE-BINDING PERIPLASMIC PROTEIN-RELATED"/>
    <property type="match status" value="1"/>
</dbReference>
<comment type="subcellular location">
    <subcellularLocation>
        <location evidence="1">Cell envelope</location>
    </subcellularLocation>
</comment>
<dbReference type="PANTHER" id="PTHR46847">
    <property type="entry name" value="D-ALLOSE-BINDING PERIPLASMIC PROTEIN-RELATED"/>
    <property type="match status" value="1"/>
</dbReference>
<evidence type="ECO:0000259" key="5">
    <source>
        <dbReference type="Pfam" id="PF13407"/>
    </source>
</evidence>
<dbReference type="RefSeq" id="WP_408157370.1">
    <property type="nucleotide sequence ID" value="NZ_JAQQCL010000042.1"/>
</dbReference>
<sequence>MKSISWRFMVLVLCLYGSAAYADKESIALFTKNQTNPYFESVRLGARSAANELHVTLTNYVPTQTDSIPEQMSQIDDVVVKHPNAVVFVPVDFKAMGPGIKKLNAAKIPTVNVGDKAQSGDFVTFVGASDYQLGLQTARVLLKSLGVKGNVIILEGVKGTSTSEERMRGFHDALKEVPGVRVLSSQPANYQGMQALQVTENLLQTYPKIDGILAANDAMAIGALDALDGANRKAEVVGIAASKEAVDLIKEGKLLASGDYSGFKQGCIGVMAAVRSLHKEPVPEEISLKTEVVTSANYQSFDVAPEKMTCPTWADALRQ</sequence>
<accession>A0ABW9EQB6</accession>